<evidence type="ECO:0000313" key="3">
    <source>
        <dbReference type="EMBL" id="GAA3641427.1"/>
    </source>
</evidence>
<evidence type="ECO:0000313" key="4">
    <source>
        <dbReference type="Proteomes" id="UP001501490"/>
    </source>
</evidence>
<feature type="domain" description="UspA" evidence="2">
    <location>
        <begin position="1"/>
        <end position="141"/>
    </location>
</feature>
<dbReference type="EMBL" id="BAABAB010000051">
    <property type="protein sequence ID" value="GAA3641427.1"/>
    <property type="molecule type" value="Genomic_DNA"/>
</dbReference>
<gene>
    <name evidence="3" type="ORF">GCM10022236_50120</name>
</gene>
<protein>
    <submittedName>
        <fullName evidence="3">Universal stress protein</fullName>
    </submittedName>
</protein>
<proteinExistence type="inferred from homology"/>
<dbReference type="Gene3D" id="3.40.50.620">
    <property type="entry name" value="HUPs"/>
    <property type="match status" value="2"/>
</dbReference>
<dbReference type="PANTHER" id="PTHR31964:SF113">
    <property type="entry name" value="USPA DOMAIN-CONTAINING PROTEIN"/>
    <property type="match status" value="1"/>
</dbReference>
<dbReference type="InterPro" id="IPR006016">
    <property type="entry name" value="UspA"/>
</dbReference>
<dbReference type="InterPro" id="IPR006015">
    <property type="entry name" value="Universal_stress_UspA"/>
</dbReference>
<feature type="domain" description="UspA" evidence="2">
    <location>
        <begin position="153"/>
        <end position="291"/>
    </location>
</feature>
<name>A0ABP7AV49_9ACTN</name>
<organism evidence="3 4">
    <name type="scientific">Microlunatus ginsengisoli</name>
    <dbReference type="NCBI Taxonomy" id="363863"/>
    <lineage>
        <taxon>Bacteria</taxon>
        <taxon>Bacillati</taxon>
        <taxon>Actinomycetota</taxon>
        <taxon>Actinomycetes</taxon>
        <taxon>Propionibacteriales</taxon>
        <taxon>Propionibacteriaceae</taxon>
        <taxon>Microlunatus</taxon>
    </lineage>
</organism>
<dbReference type="RefSeq" id="WP_344809829.1">
    <property type="nucleotide sequence ID" value="NZ_BAABAB010000051.1"/>
</dbReference>
<keyword evidence="4" id="KW-1185">Reference proteome</keyword>
<dbReference type="Pfam" id="PF00582">
    <property type="entry name" value="Usp"/>
    <property type="match status" value="2"/>
</dbReference>
<comment type="caution">
    <text evidence="3">The sequence shown here is derived from an EMBL/GenBank/DDBJ whole genome shotgun (WGS) entry which is preliminary data.</text>
</comment>
<reference evidence="4" key="1">
    <citation type="journal article" date="2019" name="Int. J. Syst. Evol. Microbiol.">
        <title>The Global Catalogue of Microorganisms (GCM) 10K type strain sequencing project: providing services to taxonomists for standard genome sequencing and annotation.</title>
        <authorList>
            <consortium name="The Broad Institute Genomics Platform"/>
            <consortium name="The Broad Institute Genome Sequencing Center for Infectious Disease"/>
            <person name="Wu L."/>
            <person name="Ma J."/>
        </authorList>
    </citation>
    <scope>NUCLEOTIDE SEQUENCE [LARGE SCALE GENOMIC DNA]</scope>
    <source>
        <strain evidence="4">JCM 16929</strain>
    </source>
</reference>
<dbReference type="InterPro" id="IPR014729">
    <property type="entry name" value="Rossmann-like_a/b/a_fold"/>
</dbReference>
<evidence type="ECO:0000256" key="1">
    <source>
        <dbReference type="ARBA" id="ARBA00008791"/>
    </source>
</evidence>
<dbReference type="PRINTS" id="PR01438">
    <property type="entry name" value="UNVRSLSTRESS"/>
</dbReference>
<sequence>MTDHLVVGIDGSDESAVALRWAVDQARRRGCSVKLVYALLIPVVSDAYGMVMTRPDVDELAAYSKGLLGAAAEVVHRLDPDIAVETTLREGPPAAVLLDESRSALGLVVGTRGLGAISGKLLGSVSVRVAVKAACPVYVIPPEWNPVACAGDPVVVGVDGSDHSEAALRLAIEECRLCDSPLKAVIAYHVGRFSKPIEPELIAQYDASEKAMARRTVERSLERAGLTGDGAPRVEIHVVEGKPADALVEAGRNALITVLGSRGRGGIARALLGSVSRSVMQETARPLAVVHAKRDADHG</sequence>
<accession>A0ABP7AV49</accession>
<evidence type="ECO:0000259" key="2">
    <source>
        <dbReference type="Pfam" id="PF00582"/>
    </source>
</evidence>
<comment type="similarity">
    <text evidence="1">Belongs to the universal stress protein A family.</text>
</comment>
<dbReference type="PANTHER" id="PTHR31964">
    <property type="entry name" value="ADENINE NUCLEOTIDE ALPHA HYDROLASES-LIKE SUPERFAMILY PROTEIN"/>
    <property type="match status" value="1"/>
</dbReference>
<dbReference type="SUPFAM" id="SSF52402">
    <property type="entry name" value="Adenine nucleotide alpha hydrolases-like"/>
    <property type="match status" value="2"/>
</dbReference>
<dbReference type="Proteomes" id="UP001501490">
    <property type="component" value="Unassembled WGS sequence"/>
</dbReference>